<dbReference type="EMBL" id="JACCBB010000001">
    <property type="protein sequence ID" value="NYD21253.1"/>
    <property type="molecule type" value="Genomic_DNA"/>
</dbReference>
<dbReference type="InterPro" id="IPR028082">
    <property type="entry name" value="Peripla_BP_I"/>
</dbReference>
<dbReference type="GO" id="GO:0000976">
    <property type="term" value="F:transcription cis-regulatory region binding"/>
    <property type="evidence" value="ECO:0007669"/>
    <property type="project" value="TreeGrafter"/>
</dbReference>
<dbReference type="InterPro" id="IPR000843">
    <property type="entry name" value="HTH_LacI"/>
</dbReference>
<evidence type="ECO:0000313" key="6">
    <source>
        <dbReference type="EMBL" id="NYD21253.1"/>
    </source>
</evidence>
<dbReference type="Pfam" id="PF00356">
    <property type="entry name" value="LacI"/>
    <property type="match status" value="1"/>
</dbReference>
<keyword evidence="1" id="KW-0678">Repressor</keyword>
<gene>
    <name evidence="6" type="ORF">BJ968_000793</name>
</gene>
<dbReference type="GO" id="GO:0003700">
    <property type="term" value="F:DNA-binding transcription factor activity"/>
    <property type="evidence" value="ECO:0007669"/>
    <property type="project" value="TreeGrafter"/>
</dbReference>
<accession>A0A7Y9DJN3</accession>
<dbReference type="InterPro" id="IPR010982">
    <property type="entry name" value="Lambda_DNA-bd_dom_sf"/>
</dbReference>
<evidence type="ECO:0000256" key="3">
    <source>
        <dbReference type="ARBA" id="ARBA00023125"/>
    </source>
</evidence>
<dbReference type="Gene3D" id="3.40.50.2300">
    <property type="match status" value="2"/>
</dbReference>
<dbReference type="Pfam" id="PF13377">
    <property type="entry name" value="Peripla_BP_3"/>
    <property type="match status" value="1"/>
</dbReference>
<dbReference type="SUPFAM" id="SSF53822">
    <property type="entry name" value="Periplasmic binding protein-like I"/>
    <property type="match status" value="1"/>
</dbReference>
<dbReference type="CDD" id="cd06288">
    <property type="entry name" value="PBP1_sucrose_transcription_regulator"/>
    <property type="match status" value="1"/>
</dbReference>
<dbReference type="SUPFAM" id="SSF47413">
    <property type="entry name" value="lambda repressor-like DNA-binding domains"/>
    <property type="match status" value="1"/>
</dbReference>
<keyword evidence="2" id="KW-0805">Transcription regulation</keyword>
<evidence type="ECO:0000256" key="1">
    <source>
        <dbReference type="ARBA" id="ARBA00022491"/>
    </source>
</evidence>
<dbReference type="InterPro" id="IPR046335">
    <property type="entry name" value="LacI/GalR-like_sensor"/>
</dbReference>
<evidence type="ECO:0000256" key="4">
    <source>
        <dbReference type="ARBA" id="ARBA00023163"/>
    </source>
</evidence>
<keyword evidence="7" id="KW-1185">Reference proteome</keyword>
<keyword evidence="3" id="KW-0238">DNA-binding</keyword>
<dbReference type="RefSeq" id="WP_179749422.1">
    <property type="nucleotide sequence ID" value="NZ_BAAAGN010000006.1"/>
</dbReference>
<organism evidence="6 7">
    <name type="scientific">Kineococcus aurantiacus</name>
    <dbReference type="NCBI Taxonomy" id="37633"/>
    <lineage>
        <taxon>Bacteria</taxon>
        <taxon>Bacillati</taxon>
        <taxon>Actinomycetota</taxon>
        <taxon>Actinomycetes</taxon>
        <taxon>Kineosporiales</taxon>
        <taxon>Kineosporiaceae</taxon>
        <taxon>Kineococcus</taxon>
    </lineage>
</organism>
<reference evidence="6 7" key="1">
    <citation type="submission" date="2020-07" db="EMBL/GenBank/DDBJ databases">
        <title>Sequencing the genomes of 1000 actinobacteria strains.</title>
        <authorList>
            <person name="Klenk H.-P."/>
        </authorList>
    </citation>
    <scope>NUCLEOTIDE SEQUENCE [LARGE SCALE GENOMIC DNA]</scope>
    <source>
        <strain evidence="6 7">DSM 7487</strain>
    </source>
</reference>
<protein>
    <submittedName>
        <fullName evidence="6">LacI family transcriptional regulator</fullName>
    </submittedName>
</protein>
<evidence type="ECO:0000259" key="5">
    <source>
        <dbReference type="PROSITE" id="PS50932"/>
    </source>
</evidence>
<comment type="caution">
    <text evidence="6">The sequence shown here is derived from an EMBL/GenBank/DDBJ whole genome shotgun (WGS) entry which is preliminary data.</text>
</comment>
<dbReference type="PANTHER" id="PTHR30146">
    <property type="entry name" value="LACI-RELATED TRANSCRIPTIONAL REPRESSOR"/>
    <property type="match status" value="1"/>
</dbReference>
<dbReference type="PROSITE" id="PS50932">
    <property type="entry name" value="HTH_LACI_2"/>
    <property type="match status" value="1"/>
</dbReference>
<dbReference type="Gene3D" id="1.10.260.40">
    <property type="entry name" value="lambda repressor-like DNA-binding domains"/>
    <property type="match status" value="1"/>
</dbReference>
<sequence length="342" mass="35497">MSRKATSQDVADLAGVSRSAVSLVLNGRGDGNIAPEKQAAIREAAARLEYTPNPSAVSLRSRRTRTLGVVTDAIASTAYGGGLLQGASELASRSGHLLVLVDTHYDERREAEAYRTLRERRVDGLLFAAMSLREYDAPAAPQGIPFVLANCLDPRGAVPGFVADEVQGGRDAARLLLEAGHRDVVLLAGNRADIASTLREQGARAALEAAGLPALRTVETGWEISGGVRAATAVLTGPCRPTGLLCANDRVAVGAVLAANRLGLSVPADVSVVGYDDDENLAAPMVPALTTIGLPHRAIGEAAVRRVLGDLEQDPGGRRGPGTVLVPCPVVVRDSVAAPHPS</sequence>
<feature type="domain" description="HTH lacI-type" evidence="5">
    <location>
        <begin position="5"/>
        <end position="61"/>
    </location>
</feature>
<dbReference type="PANTHER" id="PTHR30146:SF148">
    <property type="entry name" value="HTH-TYPE TRANSCRIPTIONAL REPRESSOR PURR-RELATED"/>
    <property type="match status" value="1"/>
</dbReference>
<evidence type="ECO:0000313" key="7">
    <source>
        <dbReference type="Proteomes" id="UP000521922"/>
    </source>
</evidence>
<dbReference type="Proteomes" id="UP000521922">
    <property type="component" value="Unassembled WGS sequence"/>
</dbReference>
<evidence type="ECO:0000256" key="2">
    <source>
        <dbReference type="ARBA" id="ARBA00023015"/>
    </source>
</evidence>
<dbReference type="CDD" id="cd01392">
    <property type="entry name" value="HTH_LacI"/>
    <property type="match status" value="1"/>
</dbReference>
<dbReference type="AlphaFoldDB" id="A0A7Y9DJN3"/>
<keyword evidence="4" id="KW-0804">Transcription</keyword>
<dbReference type="SMART" id="SM00354">
    <property type="entry name" value="HTH_LACI"/>
    <property type="match status" value="1"/>
</dbReference>
<name>A0A7Y9DJN3_9ACTN</name>
<proteinExistence type="predicted"/>